<dbReference type="EMBL" id="BGZK01001417">
    <property type="protein sequence ID" value="GBP79532.1"/>
    <property type="molecule type" value="Genomic_DNA"/>
</dbReference>
<comment type="caution">
    <text evidence="1">The sequence shown here is derived from an EMBL/GenBank/DDBJ whole genome shotgun (WGS) entry which is preliminary data.</text>
</comment>
<reference evidence="1 2" key="1">
    <citation type="journal article" date="2019" name="Commun. Biol.">
        <title>The bagworm genome reveals a unique fibroin gene that provides high tensile strength.</title>
        <authorList>
            <person name="Kono N."/>
            <person name="Nakamura H."/>
            <person name="Ohtoshi R."/>
            <person name="Tomita M."/>
            <person name="Numata K."/>
            <person name="Arakawa K."/>
        </authorList>
    </citation>
    <scope>NUCLEOTIDE SEQUENCE [LARGE SCALE GENOMIC DNA]</scope>
</reference>
<evidence type="ECO:0000313" key="2">
    <source>
        <dbReference type="Proteomes" id="UP000299102"/>
    </source>
</evidence>
<name>A0A4C1YX75_EUMVA</name>
<sequence>MAALLTGRQRNMASQLCLREQDVECKSCVRYLSVHIDRSLRMISQVDYAIQQSWTIRAKLRPVLMSRLLTRIKITICNCYIRSRLTYAAPVWYALCSKQQRRRFQAQQNIVLQMIAVAE</sequence>
<evidence type="ECO:0008006" key="3">
    <source>
        <dbReference type="Google" id="ProtNLM"/>
    </source>
</evidence>
<dbReference type="Proteomes" id="UP000299102">
    <property type="component" value="Unassembled WGS sequence"/>
</dbReference>
<organism evidence="1 2">
    <name type="scientific">Eumeta variegata</name>
    <name type="common">Bagworm moth</name>
    <name type="synonym">Eumeta japonica</name>
    <dbReference type="NCBI Taxonomy" id="151549"/>
    <lineage>
        <taxon>Eukaryota</taxon>
        <taxon>Metazoa</taxon>
        <taxon>Ecdysozoa</taxon>
        <taxon>Arthropoda</taxon>
        <taxon>Hexapoda</taxon>
        <taxon>Insecta</taxon>
        <taxon>Pterygota</taxon>
        <taxon>Neoptera</taxon>
        <taxon>Endopterygota</taxon>
        <taxon>Lepidoptera</taxon>
        <taxon>Glossata</taxon>
        <taxon>Ditrysia</taxon>
        <taxon>Tineoidea</taxon>
        <taxon>Psychidae</taxon>
        <taxon>Oiketicinae</taxon>
        <taxon>Eumeta</taxon>
    </lineage>
</organism>
<evidence type="ECO:0000313" key="1">
    <source>
        <dbReference type="EMBL" id="GBP79532.1"/>
    </source>
</evidence>
<proteinExistence type="predicted"/>
<accession>A0A4C1YX75</accession>
<keyword evidence="2" id="KW-1185">Reference proteome</keyword>
<dbReference type="OrthoDB" id="10065625at2759"/>
<protein>
    <recommendedName>
        <fullName evidence="3">RNA-directed DNA polymerase from mobile element jockey</fullName>
    </recommendedName>
</protein>
<gene>
    <name evidence="1" type="ORF">EVAR_89898_1</name>
</gene>
<dbReference type="AlphaFoldDB" id="A0A4C1YX75"/>